<dbReference type="Proteomes" id="UP000076407">
    <property type="component" value="Unassembled WGS sequence"/>
</dbReference>
<proteinExistence type="predicted"/>
<protein>
    <submittedName>
        <fullName evidence="1">Uncharacterized protein</fullName>
    </submittedName>
</protein>
<name>A0A182XRH4_ANOQN</name>
<accession>A0A182XRH4</accession>
<reference evidence="1" key="1">
    <citation type="submission" date="2020-05" db="UniProtKB">
        <authorList>
            <consortium name="EnsemblMetazoa"/>
        </authorList>
    </citation>
    <scope>IDENTIFICATION</scope>
    <source>
        <strain evidence="1">SANGQUA</strain>
    </source>
</reference>
<organism evidence="1 2">
    <name type="scientific">Anopheles quadriannulatus</name>
    <name type="common">Mosquito</name>
    <dbReference type="NCBI Taxonomy" id="34691"/>
    <lineage>
        <taxon>Eukaryota</taxon>
        <taxon>Metazoa</taxon>
        <taxon>Ecdysozoa</taxon>
        <taxon>Arthropoda</taxon>
        <taxon>Hexapoda</taxon>
        <taxon>Insecta</taxon>
        <taxon>Pterygota</taxon>
        <taxon>Neoptera</taxon>
        <taxon>Endopterygota</taxon>
        <taxon>Diptera</taxon>
        <taxon>Nematocera</taxon>
        <taxon>Culicoidea</taxon>
        <taxon>Culicidae</taxon>
        <taxon>Anophelinae</taxon>
        <taxon>Anopheles</taxon>
    </lineage>
</organism>
<evidence type="ECO:0000313" key="2">
    <source>
        <dbReference type="Proteomes" id="UP000076407"/>
    </source>
</evidence>
<sequence>MCPTANVPPWTKV</sequence>
<dbReference type="VEuPathDB" id="VectorBase:AQUA014448"/>
<dbReference type="EnsemblMetazoa" id="AQUA014448-RA">
    <property type="protein sequence ID" value="AQUA014448-PA"/>
    <property type="gene ID" value="AQUA014448"/>
</dbReference>
<keyword evidence="2" id="KW-1185">Reference proteome</keyword>
<evidence type="ECO:0000313" key="1">
    <source>
        <dbReference type="EnsemblMetazoa" id="AQUA014448-PA"/>
    </source>
</evidence>